<comment type="caution">
    <text evidence="1">The sequence shown here is derived from an EMBL/GenBank/DDBJ whole genome shotgun (WGS) entry which is preliminary data.</text>
</comment>
<dbReference type="EMBL" id="JBHTOF010000100">
    <property type="protein sequence ID" value="MFD1466276.1"/>
    <property type="molecule type" value="Genomic_DNA"/>
</dbReference>
<keyword evidence="2" id="KW-1185">Reference proteome</keyword>
<dbReference type="RefSeq" id="WP_125577848.1">
    <property type="nucleotide sequence ID" value="NZ_JBHTOF010000100.1"/>
</dbReference>
<proteinExistence type="predicted"/>
<dbReference type="Proteomes" id="UP001597244">
    <property type="component" value="Unassembled WGS sequence"/>
</dbReference>
<gene>
    <name evidence="1" type="ORF">ACFQ4L_09415</name>
</gene>
<evidence type="ECO:0000313" key="2">
    <source>
        <dbReference type="Proteomes" id="UP001597244"/>
    </source>
</evidence>
<name>A0ABW4DR76_9LACO</name>
<reference evidence="2" key="1">
    <citation type="journal article" date="2019" name="Int. J. Syst. Evol. Microbiol.">
        <title>The Global Catalogue of Microorganisms (GCM) 10K type strain sequencing project: providing services to taxonomists for standard genome sequencing and annotation.</title>
        <authorList>
            <consortium name="The Broad Institute Genomics Platform"/>
            <consortium name="The Broad Institute Genome Sequencing Center for Infectious Disease"/>
            <person name="Wu L."/>
            <person name="Ma J."/>
        </authorList>
    </citation>
    <scope>NUCLEOTIDE SEQUENCE [LARGE SCALE GENOMIC DNA]</scope>
    <source>
        <strain evidence="2">CCM 8951</strain>
    </source>
</reference>
<protein>
    <recommendedName>
        <fullName evidence="3">Helicase Helix-turn-helix domain-containing protein</fullName>
    </recommendedName>
</protein>
<organism evidence="1 2">
    <name type="scientific">Lapidilactobacillus mulanensis</name>
    <dbReference type="NCBI Taxonomy" id="2485999"/>
    <lineage>
        <taxon>Bacteria</taxon>
        <taxon>Bacillati</taxon>
        <taxon>Bacillota</taxon>
        <taxon>Bacilli</taxon>
        <taxon>Lactobacillales</taxon>
        <taxon>Lactobacillaceae</taxon>
        <taxon>Lapidilactobacillus</taxon>
    </lineage>
</organism>
<evidence type="ECO:0000313" key="1">
    <source>
        <dbReference type="EMBL" id="MFD1466276.1"/>
    </source>
</evidence>
<accession>A0ABW4DR76</accession>
<evidence type="ECO:0008006" key="3">
    <source>
        <dbReference type="Google" id="ProtNLM"/>
    </source>
</evidence>
<sequence length="324" mass="37260">MQPNLLLPFFSTDFRRVKAIYYLLTGKRTISNLSAGLEYGLLPYFRIFPKLSQADYFKALAELTAQHYLVQRTDEQPVARLTTTGKLAKTVLCQQDYWLHSVNYFEIGDWQIQWEKLMLSVQVISNYRHHITKYIPTTNHPLLLREIRHWFYRVGAHQQQEFIDSLAESIAQLPKLAQTILVNSLHSETFAGVSDFQLAQDLQLTGAEFQLARIEAISSLMTLILAEDPARVLPSLFQVPEQTLSRSAQRTYDLVQQGKSWSQIQQMSRQKEGTLKEHLLEAAILLTDFDFKAPLVRQIGQEDPEGFFAQKLTQIKSLKEGVSL</sequence>